<organism evidence="3 4">
    <name type="scientific">Vespula germanica</name>
    <name type="common">German yellow jacket</name>
    <name type="synonym">Paravespula germanica</name>
    <dbReference type="NCBI Taxonomy" id="30212"/>
    <lineage>
        <taxon>Eukaryota</taxon>
        <taxon>Metazoa</taxon>
        <taxon>Ecdysozoa</taxon>
        <taxon>Arthropoda</taxon>
        <taxon>Hexapoda</taxon>
        <taxon>Insecta</taxon>
        <taxon>Pterygota</taxon>
        <taxon>Neoptera</taxon>
        <taxon>Endopterygota</taxon>
        <taxon>Hymenoptera</taxon>
        <taxon>Apocrita</taxon>
        <taxon>Aculeata</taxon>
        <taxon>Vespoidea</taxon>
        <taxon>Vespidae</taxon>
        <taxon>Vespinae</taxon>
        <taxon>Vespula</taxon>
    </lineage>
</organism>
<name>A0A834J351_VESGE</name>
<comment type="caution">
    <text evidence="3">The sequence shown here is derived from an EMBL/GenBank/DDBJ whole genome shotgun (WGS) entry which is preliminary data.</text>
</comment>
<keyword evidence="2" id="KW-0472">Membrane</keyword>
<keyword evidence="4" id="KW-1185">Reference proteome</keyword>
<evidence type="ECO:0000313" key="3">
    <source>
        <dbReference type="EMBL" id="KAF7379752.1"/>
    </source>
</evidence>
<feature type="region of interest" description="Disordered" evidence="1">
    <location>
        <begin position="80"/>
        <end position="103"/>
    </location>
</feature>
<feature type="compositionally biased region" description="Low complexity" evidence="1">
    <location>
        <begin position="26"/>
        <end position="50"/>
    </location>
</feature>
<dbReference type="EMBL" id="JACSDZ010000024">
    <property type="protein sequence ID" value="KAF7379752.1"/>
    <property type="molecule type" value="Genomic_DNA"/>
</dbReference>
<evidence type="ECO:0000313" key="4">
    <source>
        <dbReference type="Proteomes" id="UP000617340"/>
    </source>
</evidence>
<feature type="transmembrane region" description="Helical" evidence="2">
    <location>
        <begin position="49"/>
        <end position="72"/>
    </location>
</feature>
<protein>
    <submittedName>
        <fullName evidence="3">Uncharacterized protein</fullName>
    </submittedName>
</protein>
<gene>
    <name evidence="3" type="ORF">HZH68_016700</name>
</gene>
<sequence>MLVSVKGLLLPILFCNSGDRQMLQQSSSSSSSSNSSSSSSITSSSSLPLSLPYPLSTIAIAVIATALLFCSFRRPRILMDSHDYPGKKKKHHNHSSGLGGEDY</sequence>
<evidence type="ECO:0000256" key="2">
    <source>
        <dbReference type="SAM" id="Phobius"/>
    </source>
</evidence>
<proteinExistence type="predicted"/>
<keyword evidence="2" id="KW-0812">Transmembrane</keyword>
<dbReference type="AlphaFoldDB" id="A0A834J351"/>
<reference evidence="3" key="1">
    <citation type="journal article" date="2020" name="G3 (Bethesda)">
        <title>High-Quality Assemblies for Three Invasive Social Wasps from the &lt;i&gt;Vespula&lt;/i&gt; Genus.</title>
        <authorList>
            <person name="Harrop T.W.R."/>
            <person name="Guhlin J."/>
            <person name="McLaughlin G.M."/>
            <person name="Permina E."/>
            <person name="Stockwell P."/>
            <person name="Gilligan J."/>
            <person name="Le Lec M.F."/>
            <person name="Gruber M.A.M."/>
            <person name="Quinn O."/>
            <person name="Lovegrove M."/>
            <person name="Duncan E.J."/>
            <person name="Remnant E.J."/>
            <person name="Van Eeckhoven J."/>
            <person name="Graham B."/>
            <person name="Knapp R.A."/>
            <person name="Langford K.W."/>
            <person name="Kronenberg Z."/>
            <person name="Press M.O."/>
            <person name="Eacker S.M."/>
            <person name="Wilson-Rankin E.E."/>
            <person name="Purcell J."/>
            <person name="Lester P.J."/>
            <person name="Dearden P.K."/>
        </authorList>
    </citation>
    <scope>NUCLEOTIDE SEQUENCE</scope>
    <source>
        <strain evidence="3">Linc-1</strain>
    </source>
</reference>
<dbReference type="Proteomes" id="UP000617340">
    <property type="component" value="Unassembled WGS sequence"/>
</dbReference>
<accession>A0A834J351</accession>
<feature type="region of interest" description="Disordered" evidence="1">
    <location>
        <begin position="23"/>
        <end position="50"/>
    </location>
</feature>
<evidence type="ECO:0000256" key="1">
    <source>
        <dbReference type="SAM" id="MobiDB-lite"/>
    </source>
</evidence>
<keyword evidence="2" id="KW-1133">Transmembrane helix</keyword>